<sequence>MAPRLKARHRVRRPVVFLVSDCRPTDSATWAEAFAALVDPGWPPHPAVFAFGLGAVDLDTLDRIGTSRAFVGQDGILLRTALSVSVASSALRADHV</sequence>
<name>A0A7W7TAD6_9PSEU</name>
<accession>A0A7W7TAD6</accession>
<dbReference type="EMBL" id="JACHJS010000001">
    <property type="protein sequence ID" value="MBB4968175.1"/>
    <property type="molecule type" value="Genomic_DNA"/>
</dbReference>
<protein>
    <submittedName>
        <fullName evidence="1">Uncharacterized protein YegL</fullName>
    </submittedName>
</protein>
<evidence type="ECO:0000313" key="2">
    <source>
        <dbReference type="Proteomes" id="UP000542674"/>
    </source>
</evidence>
<dbReference type="Proteomes" id="UP000542674">
    <property type="component" value="Unassembled WGS sequence"/>
</dbReference>
<comment type="caution">
    <text evidence="1">The sequence shown here is derived from an EMBL/GenBank/DDBJ whole genome shotgun (WGS) entry which is preliminary data.</text>
</comment>
<keyword evidence="2" id="KW-1185">Reference proteome</keyword>
<proteinExistence type="predicted"/>
<evidence type="ECO:0000313" key="1">
    <source>
        <dbReference type="EMBL" id="MBB4968175.1"/>
    </source>
</evidence>
<gene>
    <name evidence="1" type="ORF">F4559_005534</name>
</gene>
<organism evidence="1 2">
    <name type="scientific">Saccharothrix violaceirubra</name>
    <dbReference type="NCBI Taxonomy" id="413306"/>
    <lineage>
        <taxon>Bacteria</taxon>
        <taxon>Bacillati</taxon>
        <taxon>Actinomycetota</taxon>
        <taxon>Actinomycetes</taxon>
        <taxon>Pseudonocardiales</taxon>
        <taxon>Pseudonocardiaceae</taxon>
        <taxon>Saccharothrix</taxon>
    </lineage>
</organism>
<reference evidence="1 2" key="1">
    <citation type="submission" date="2020-08" db="EMBL/GenBank/DDBJ databases">
        <title>Sequencing the genomes of 1000 actinobacteria strains.</title>
        <authorList>
            <person name="Klenk H.-P."/>
        </authorList>
    </citation>
    <scope>NUCLEOTIDE SEQUENCE [LARGE SCALE GENOMIC DNA]</scope>
    <source>
        <strain evidence="1 2">DSM 45084</strain>
    </source>
</reference>
<dbReference type="RefSeq" id="WP_184673484.1">
    <property type="nucleotide sequence ID" value="NZ_BAABAI010000041.1"/>
</dbReference>
<dbReference type="AlphaFoldDB" id="A0A7W7TAD6"/>